<dbReference type="EMBL" id="LSCQ01000041">
    <property type="protein sequence ID" value="KXB36490.1"/>
    <property type="molecule type" value="Genomic_DNA"/>
</dbReference>
<comment type="caution">
    <text evidence="1">The sequence shown here is derived from an EMBL/GenBank/DDBJ whole genome shotgun (WGS) entry which is preliminary data.</text>
</comment>
<evidence type="ECO:0000313" key="1">
    <source>
        <dbReference type="EMBL" id="KXB36490.1"/>
    </source>
</evidence>
<accession>A0A133XZZ5</accession>
<dbReference type="PATRIC" id="fig|87541.4.peg.775"/>
<gene>
    <name evidence="1" type="ORF">HMPREF3187_00782</name>
</gene>
<dbReference type="Proteomes" id="UP000070422">
    <property type="component" value="Unassembled WGS sequence"/>
</dbReference>
<sequence length="39" mass="4700">MVTPYQGLNFYKSSPDAFTHFWNMLHKFLINYNKTFANI</sequence>
<reference evidence="1 2" key="1">
    <citation type="submission" date="2016-01" db="EMBL/GenBank/DDBJ databases">
        <authorList>
            <person name="Oliw E.H."/>
        </authorList>
    </citation>
    <scope>NUCLEOTIDE SEQUENCE [LARGE SCALE GENOMIC DNA]</scope>
    <source>
        <strain evidence="1 2">KA00635</strain>
    </source>
</reference>
<evidence type="ECO:0000313" key="2">
    <source>
        <dbReference type="Proteomes" id="UP000070422"/>
    </source>
</evidence>
<dbReference type="AlphaFoldDB" id="A0A133XZZ5"/>
<organism evidence="1 2">
    <name type="scientific">Aerococcus christensenii</name>
    <dbReference type="NCBI Taxonomy" id="87541"/>
    <lineage>
        <taxon>Bacteria</taxon>
        <taxon>Bacillati</taxon>
        <taxon>Bacillota</taxon>
        <taxon>Bacilli</taxon>
        <taxon>Lactobacillales</taxon>
        <taxon>Aerococcaceae</taxon>
        <taxon>Aerococcus</taxon>
    </lineage>
</organism>
<proteinExistence type="predicted"/>
<protein>
    <submittedName>
        <fullName evidence="1">Uncharacterized protein</fullName>
    </submittedName>
</protein>
<name>A0A133XZZ5_9LACT</name>